<dbReference type="STRING" id="646.BJD16_19170"/>
<dbReference type="RefSeq" id="WP_042021460.1">
    <property type="nucleotide sequence ID" value="NZ_CDBW01000025.1"/>
</dbReference>
<dbReference type="InterPro" id="IPR050389">
    <property type="entry name" value="LysR-type_TF"/>
</dbReference>
<protein>
    <submittedName>
        <fullName evidence="6">Transcriptional regulator</fullName>
    </submittedName>
</protein>
<dbReference type="Gene3D" id="3.40.190.10">
    <property type="entry name" value="Periplasmic binding protein-like II"/>
    <property type="match status" value="2"/>
</dbReference>
<accession>A0A1S2CNV3</accession>
<dbReference type="GeneID" id="58922813"/>
<organism evidence="6 7">
    <name type="scientific">Aeromonas sobria</name>
    <dbReference type="NCBI Taxonomy" id="646"/>
    <lineage>
        <taxon>Bacteria</taxon>
        <taxon>Pseudomonadati</taxon>
        <taxon>Pseudomonadota</taxon>
        <taxon>Gammaproteobacteria</taxon>
        <taxon>Aeromonadales</taxon>
        <taxon>Aeromonadaceae</taxon>
        <taxon>Aeromonas</taxon>
    </lineage>
</organism>
<reference evidence="6 7" key="1">
    <citation type="submission" date="2016-09" db="EMBL/GenBank/DDBJ databases">
        <title>Draft Genome Sequence of Aeromonas sobria Strain 08005, Isolated from Sick Rana catesbeiana.</title>
        <authorList>
            <person name="Yang Q."/>
        </authorList>
    </citation>
    <scope>NUCLEOTIDE SEQUENCE [LARGE SCALE GENOMIC DNA]</scope>
    <source>
        <strain evidence="6 7">08005</strain>
    </source>
</reference>
<dbReference type="Pfam" id="PF00126">
    <property type="entry name" value="HTH_1"/>
    <property type="match status" value="1"/>
</dbReference>
<comment type="caution">
    <text evidence="6">The sequence shown here is derived from an EMBL/GenBank/DDBJ whole genome shotgun (WGS) entry which is preliminary data.</text>
</comment>
<proteinExistence type="inferred from homology"/>
<evidence type="ECO:0000256" key="4">
    <source>
        <dbReference type="ARBA" id="ARBA00023163"/>
    </source>
</evidence>
<keyword evidence="3" id="KW-0238">DNA-binding</keyword>
<dbReference type="InterPro" id="IPR000847">
    <property type="entry name" value="LysR_HTH_N"/>
</dbReference>
<dbReference type="Proteomes" id="UP000179934">
    <property type="component" value="Unassembled WGS sequence"/>
</dbReference>
<dbReference type="SUPFAM" id="SSF53850">
    <property type="entry name" value="Periplasmic binding protein-like II"/>
    <property type="match status" value="1"/>
</dbReference>
<keyword evidence="4" id="KW-0804">Transcription</keyword>
<dbReference type="SUPFAM" id="SSF46785">
    <property type="entry name" value="Winged helix' DNA-binding domain"/>
    <property type="match status" value="1"/>
</dbReference>
<evidence type="ECO:0000259" key="5">
    <source>
        <dbReference type="PROSITE" id="PS50931"/>
    </source>
</evidence>
<dbReference type="PROSITE" id="PS50931">
    <property type="entry name" value="HTH_LYSR"/>
    <property type="match status" value="1"/>
</dbReference>
<comment type="similarity">
    <text evidence="1">Belongs to the LysR transcriptional regulatory family.</text>
</comment>
<gene>
    <name evidence="6" type="ORF">BJD16_19170</name>
</gene>
<evidence type="ECO:0000313" key="7">
    <source>
        <dbReference type="Proteomes" id="UP000179934"/>
    </source>
</evidence>
<dbReference type="AlphaFoldDB" id="A0A1S2CNV3"/>
<dbReference type="PANTHER" id="PTHR30118">
    <property type="entry name" value="HTH-TYPE TRANSCRIPTIONAL REGULATOR LEUO-RELATED"/>
    <property type="match status" value="1"/>
</dbReference>
<dbReference type="PRINTS" id="PR00039">
    <property type="entry name" value="HTHLYSR"/>
</dbReference>
<dbReference type="Pfam" id="PF03466">
    <property type="entry name" value="LysR_substrate"/>
    <property type="match status" value="1"/>
</dbReference>
<dbReference type="OrthoDB" id="8720143at2"/>
<dbReference type="InterPro" id="IPR005119">
    <property type="entry name" value="LysR_subst-bd"/>
</dbReference>
<dbReference type="GO" id="GO:0003700">
    <property type="term" value="F:DNA-binding transcription factor activity"/>
    <property type="evidence" value="ECO:0007669"/>
    <property type="project" value="InterPro"/>
</dbReference>
<feature type="domain" description="HTH lysR-type" evidence="5">
    <location>
        <begin position="6"/>
        <end position="63"/>
    </location>
</feature>
<evidence type="ECO:0000313" key="6">
    <source>
        <dbReference type="EMBL" id="OHY90390.1"/>
    </source>
</evidence>
<evidence type="ECO:0000256" key="3">
    <source>
        <dbReference type="ARBA" id="ARBA00023125"/>
    </source>
</evidence>
<keyword evidence="2" id="KW-0805">Transcription regulation</keyword>
<dbReference type="EMBL" id="MKFU01000032">
    <property type="protein sequence ID" value="OHY90390.1"/>
    <property type="molecule type" value="Genomic_DNA"/>
</dbReference>
<evidence type="ECO:0000256" key="2">
    <source>
        <dbReference type="ARBA" id="ARBA00023015"/>
    </source>
</evidence>
<dbReference type="GO" id="GO:0003677">
    <property type="term" value="F:DNA binding"/>
    <property type="evidence" value="ECO:0007669"/>
    <property type="project" value="UniProtKB-KW"/>
</dbReference>
<dbReference type="Gene3D" id="1.10.10.10">
    <property type="entry name" value="Winged helix-like DNA-binding domain superfamily/Winged helix DNA-binding domain"/>
    <property type="match status" value="1"/>
</dbReference>
<dbReference type="InterPro" id="IPR036390">
    <property type="entry name" value="WH_DNA-bd_sf"/>
</dbReference>
<evidence type="ECO:0000256" key="1">
    <source>
        <dbReference type="ARBA" id="ARBA00009437"/>
    </source>
</evidence>
<sequence length="323" mass="35871">MKLHQLDLNLLLAFDALMTQGSVTRAAEALFISQPAMSHSLNRLRTFLGDPLLVRTPQGMLPTPRAQRLHLGVQQALRLLEQQLTEEEEFEPSQSKRRFVLCTTDYVECVLIPPLIQRLRRLAPGVTIEIRILRDTLPEADLASGEIDLVLGFDEYMQVPGYLGKETWLTEPLAGLVRADLPIAKSAPAPAGAGAGAEDDPSQWQERITLQQLIAMPHVFHSPLGTSEASLDRYLKSQGFSRTISVNSQSYMSAAAIVSQSDHLLVLPSMVADLLATHWPLKSLPLPEDVPVYHLNCVWHPVHAQQPALVWLKDLMQELVGPR</sequence>
<name>A0A1S2CNV3_AERSO</name>
<dbReference type="CDD" id="cd08417">
    <property type="entry name" value="PBP2_Nitroaromatics_like"/>
    <property type="match status" value="1"/>
</dbReference>
<dbReference type="PANTHER" id="PTHR30118:SF15">
    <property type="entry name" value="TRANSCRIPTIONAL REGULATORY PROTEIN"/>
    <property type="match status" value="1"/>
</dbReference>
<dbReference type="InterPro" id="IPR036388">
    <property type="entry name" value="WH-like_DNA-bd_sf"/>
</dbReference>
<dbReference type="InterPro" id="IPR037402">
    <property type="entry name" value="YidZ_PBP2"/>
</dbReference>